<evidence type="ECO:0000313" key="8">
    <source>
        <dbReference type="EMBL" id="KFJ01798.1"/>
    </source>
</evidence>
<dbReference type="InterPro" id="IPR000620">
    <property type="entry name" value="EamA_dom"/>
</dbReference>
<feature type="transmembrane region" description="Helical" evidence="6">
    <location>
        <begin position="122"/>
        <end position="140"/>
    </location>
</feature>
<dbReference type="eggNOG" id="COG0697">
    <property type="taxonomic scope" value="Bacteria"/>
</dbReference>
<proteinExistence type="inferred from homology"/>
<sequence length="293" mass="31779">MASAGPFLWGSSGTVAQHLFEQSQVSVGWLTAMRMTFTGVFLLIFAICLRKDIWSIFTDWRSVVRLLLFTVFGMTSVQLTYFMAISTGNAATATILQYLSPVMIILLLSLRNLRLPGKFDTLSVAVAVAGTALIVTQGNVNTLAVPPAAIVWGLLAAVGAAAYTLLPRGLLLRYGALPVVGWSMLFGGLITQLVYRPWTQHVPLDAIGALEVSFIVVFGTMAAFLLYLQSLKYIEATTASILGAIEPLSAAILGFLFLGTTFNWYGIIGIAMVIAVTFIQFIAYKKRPPLQRD</sequence>
<protein>
    <submittedName>
        <fullName evidence="8">DMT superfamily drug/metabolite transporter</fullName>
    </submittedName>
</protein>
<dbReference type="Pfam" id="PF00892">
    <property type="entry name" value="EamA"/>
    <property type="match status" value="2"/>
</dbReference>
<dbReference type="SUPFAM" id="SSF103481">
    <property type="entry name" value="Multidrug resistance efflux transporter EmrE"/>
    <property type="match status" value="2"/>
</dbReference>
<dbReference type="PANTHER" id="PTHR32322:SF2">
    <property type="entry name" value="EAMA DOMAIN-CONTAINING PROTEIN"/>
    <property type="match status" value="1"/>
</dbReference>
<dbReference type="STRING" id="77635.BISU_1812"/>
<dbReference type="EMBL" id="JGZR01000009">
    <property type="protein sequence ID" value="KFJ01798.1"/>
    <property type="molecule type" value="Genomic_DNA"/>
</dbReference>
<feature type="transmembrane region" description="Helical" evidence="6">
    <location>
        <begin position="264"/>
        <end position="284"/>
    </location>
</feature>
<dbReference type="AlphaFoldDB" id="A0A087E1Z7"/>
<evidence type="ECO:0000256" key="2">
    <source>
        <dbReference type="ARBA" id="ARBA00007362"/>
    </source>
</evidence>
<feature type="transmembrane region" description="Helical" evidence="6">
    <location>
        <begin position="175"/>
        <end position="195"/>
    </location>
</feature>
<comment type="similarity">
    <text evidence="2">Belongs to the EamA transporter family.</text>
</comment>
<keyword evidence="5 6" id="KW-0472">Membrane</keyword>
<keyword evidence="3 6" id="KW-0812">Transmembrane</keyword>
<feature type="transmembrane region" description="Helical" evidence="6">
    <location>
        <begin position="240"/>
        <end position="258"/>
    </location>
</feature>
<dbReference type="GO" id="GO:0016020">
    <property type="term" value="C:membrane"/>
    <property type="evidence" value="ECO:0007669"/>
    <property type="project" value="UniProtKB-SubCell"/>
</dbReference>
<evidence type="ECO:0000259" key="7">
    <source>
        <dbReference type="Pfam" id="PF00892"/>
    </source>
</evidence>
<keyword evidence="4 6" id="KW-1133">Transmembrane helix</keyword>
<dbReference type="OrthoDB" id="9810818at2"/>
<organism evidence="8 9">
    <name type="scientific">Bifidobacterium subtile</name>
    <dbReference type="NCBI Taxonomy" id="77635"/>
    <lineage>
        <taxon>Bacteria</taxon>
        <taxon>Bacillati</taxon>
        <taxon>Actinomycetota</taxon>
        <taxon>Actinomycetes</taxon>
        <taxon>Bifidobacteriales</taxon>
        <taxon>Bifidobacteriaceae</taxon>
        <taxon>Bifidobacterium</taxon>
    </lineage>
</organism>
<comment type="caution">
    <text evidence="8">The sequence shown here is derived from an EMBL/GenBank/DDBJ whole genome shotgun (WGS) entry which is preliminary data.</text>
</comment>
<evidence type="ECO:0000256" key="4">
    <source>
        <dbReference type="ARBA" id="ARBA00022989"/>
    </source>
</evidence>
<gene>
    <name evidence="8" type="ORF">BISU_1812</name>
</gene>
<name>A0A087E1Z7_9BIFI</name>
<feature type="transmembrane region" description="Helical" evidence="6">
    <location>
        <begin position="62"/>
        <end position="84"/>
    </location>
</feature>
<accession>A0A087E1Z7</accession>
<feature type="transmembrane region" description="Helical" evidence="6">
    <location>
        <begin position="207"/>
        <end position="228"/>
    </location>
</feature>
<keyword evidence="9" id="KW-1185">Reference proteome</keyword>
<feature type="domain" description="EamA" evidence="7">
    <location>
        <begin position="4"/>
        <end position="136"/>
    </location>
</feature>
<evidence type="ECO:0000256" key="3">
    <source>
        <dbReference type="ARBA" id="ARBA00022692"/>
    </source>
</evidence>
<evidence type="ECO:0000256" key="6">
    <source>
        <dbReference type="SAM" id="Phobius"/>
    </source>
</evidence>
<feature type="transmembrane region" description="Helical" evidence="6">
    <location>
        <begin position="27"/>
        <end position="50"/>
    </location>
</feature>
<feature type="transmembrane region" description="Helical" evidence="6">
    <location>
        <begin position="146"/>
        <end position="166"/>
    </location>
</feature>
<comment type="subcellular location">
    <subcellularLocation>
        <location evidence="1">Membrane</location>
        <topology evidence="1">Multi-pass membrane protein</topology>
    </subcellularLocation>
</comment>
<reference evidence="8 9" key="1">
    <citation type="submission" date="2014-03" db="EMBL/GenBank/DDBJ databases">
        <title>Genomics of Bifidobacteria.</title>
        <authorList>
            <person name="Ventura M."/>
            <person name="Milani C."/>
            <person name="Lugli G.A."/>
        </authorList>
    </citation>
    <scope>NUCLEOTIDE SEQUENCE [LARGE SCALE GENOMIC DNA]</scope>
    <source>
        <strain evidence="8 9">LMG 11597</strain>
    </source>
</reference>
<feature type="domain" description="EamA" evidence="7">
    <location>
        <begin position="149"/>
        <end position="279"/>
    </location>
</feature>
<dbReference type="Proteomes" id="UP000029055">
    <property type="component" value="Unassembled WGS sequence"/>
</dbReference>
<evidence type="ECO:0000256" key="1">
    <source>
        <dbReference type="ARBA" id="ARBA00004141"/>
    </source>
</evidence>
<dbReference type="PANTHER" id="PTHR32322">
    <property type="entry name" value="INNER MEMBRANE TRANSPORTER"/>
    <property type="match status" value="1"/>
</dbReference>
<evidence type="ECO:0000313" key="9">
    <source>
        <dbReference type="Proteomes" id="UP000029055"/>
    </source>
</evidence>
<feature type="transmembrane region" description="Helical" evidence="6">
    <location>
        <begin position="90"/>
        <end position="110"/>
    </location>
</feature>
<dbReference type="InterPro" id="IPR050638">
    <property type="entry name" value="AA-Vitamin_Transporters"/>
</dbReference>
<dbReference type="InterPro" id="IPR037185">
    <property type="entry name" value="EmrE-like"/>
</dbReference>
<evidence type="ECO:0000256" key="5">
    <source>
        <dbReference type="ARBA" id="ARBA00023136"/>
    </source>
</evidence>